<dbReference type="PROSITE" id="PS00130">
    <property type="entry name" value="U_DNA_GLYCOSYLASE"/>
    <property type="match status" value="1"/>
</dbReference>
<sequence length="226" mass="26156">MPTTIPKINKSWLDVLGQEFEKDYMKNIKKFLVEEISSGEIIYPKPENIFNALNSTSLEKIKVVILGQDPYHGAGQAHWLSFSVMDGVAKPPSLQNIFKELKSDLWTSIPDSWNLEKWTREWVLLLNAILTVKANNPASHSKIGWERFTDEVIKIISDKRENVVFLLWWAFAQSKENLIDSSKHLILKAPHPSPFSAHKWFLGCKHFSQANAYLKEKWIEPINWNL</sequence>
<keyword evidence="7 8" id="KW-0234">DNA repair</keyword>
<feature type="active site" description="Proton acceptor" evidence="8 9">
    <location>
        <position position="69"/>
    </location>
</feature>
<dbReference type="FunFam" id="3.40.470.10:FF:000001">
    <property type="entry name" value="Uracil-DNA glycosylase"/>
    <property type="match status" value="1"/>
</dbReference>
<dbReference type="AlphaFoldDB" id="K2AY80"/>
<comment type="similarity">
    <text evidence="3 8 10">Belongs to the uracil-DNA glycosylase (UDG) superfamily. UNG family.</text>
</comment>
<dbReference type="SUPFAM" id="SSF52141">
    <property type="entry name" value="Uracil-DNA glycosylase-like"/>
    <property type="match status" value="1"/>
</dbReference>
<dbReference type="Gene3D" id="3.40.470.10">
    <property type="entry name" value="Uracil-DNA glycosylase-like domain"/>
    <property type="match status" value="1"/>
</dbReference>
<dbReference type="HAMAP" id="MF_00148">
    <property type="entry name" value="UDG"/>
    <property type="match status" value="1"/>
</dbReference>
<proteinExistence type="inferred from homology"/>
<dbReference type="EMBL" id="AMFJ01021606">
    <property type="protein sequence ID" value="EKD66716.1"/>
    <property type="molecule type" value="Genomic_DNA"/>
</dbReference>
<feature type="domain" description="Uracil-DNA glycosylase-like" evidence="11">
    <location>
        <begin position="54"/>
        <end position="214"/>
    </location>
</feature>
<evidence type="ECO:0000256" key="7">
    <source>
        <dbReference type="ARBA" id="ARBA00023204"/>
    </source>
</evidence>
<keyword evidence="5 8" id="KW-0227">DNA damage</keyword>
<evidence type="ECO:0000256" key="9">
    <source>
        <dbReference type="PROSITE-ProRule" id="PRU10072"/>
    </source>
</evidence>
<gene>
    <name evidence="8" type="primary">ung</name>
    <name evidence="12" type="ORF">ACD_49C00020G0006</name>
</gene>
<comment type="catalytic activity">
    <reaction evidence="1 8 10">
        <text>Hydrolyzes single-stranded DNA or mismatched double-stranded DNA and polynucleotides, releasing free uracil.</text>
        <dbReference type="EC" id="3.2.2.27"/>
    </reaction>
</comment>
<dbReference type="InterPro" id="IPR036895">
    <property type="entry name" value="Uracil-DNA_glycosylase-like_sf"/>
</dbReference>
<evidence type="ECO:0000256" key="1">
    <source>
        <dbReference type="ARBA" id="ARBA00001400"/>
    </source>
</evidence>
<dbReference type="NCBIfam" id="NF003588">
    <property type="entry name" value="PRK05254.1-1"/>
    <property type="match status" value="1"/>
</dbReference>
<dbReference type="GO" id="GO:0004844">
    <property type="term" value="F:uracil DNA N-glycosylase activity"/>
    <property type="evidence" value="ECO:0007669"/>
    <property type="project" value="UniProtKB-UniRule"/>
</dbReference>
<dbReference type="NCBIfam" id="NF003589">
    <property type="entry name" value="PRK05254.1-2"/>
    <property type="match status" value="1"/>
</dbReference>
<keyword evidence="6 8" id="KW-0378">Hydrolase</keyword>
<dbReference type="SMART" id="SM00987">
    <property type="entry name" value="UreE_C"/>
    <property type="match status" value="1"/>
</dbReference>
<organism evidence="12">
    <name type="scientific">uncultured bacterium</name>
    <name type="common">gcode 4</name>
    <dbReference type="NCBI Taxonomy" id="1234023"/>
    <lineage>
        <taxon>Bacteria</taxon>
        <taxon>environmental samples</taxon>
    </lineage>
</organism>
<dbReference type="InterPro" id="IPR002043">
    <property type="entry name" value="UDG_fam1"/>
</dbReference>
<keyword evidence="8" id="KW-0963">Cytoplasm</keyword>
<evidence type="ECO:0000256" key="3">
    <source>
        <dbReference type="ARBA" id="ARBA00008184"/>
    </source>
</evidence>
<dbReference type="EC" id="3.2.2.27" evidence="4 8"/>
<dbReference type="CDD" id="cd10027">
    <property type="entry name" value="UDG-F1-like"/>
    <property type="match status" value="1"/>
</dbReference>
<dbReference type="PANTHER" id="PTHR11264:SF0">
    <property type="entry name" value="URACIL-DNA GLYCOSYLASE"/>
    <property type="match status" value="1"/>
</dbReference>
<reference evidence="12" key="1">
    <citation type="journal article" date="2012" name="Science">
        <title>Fermentation, hydrogen, and sulfur metabolism in multiple uncultivated bacterial phyla.</title>
        <authorList>
            <person name="Wrighton K.C."/>
            <person name="Thomas B.C."/>
            <person name="Sharon I."/>
            <person name="Miller C.S."/>
            <person name="Castelle C.J."/>
            <person name="VerBerkmoes N.C."/>
            <person name="Wilkins M.J."/>
            <person name="Hettich R.L."/>
            <person name="Lipton M.S."/>
            <person name="Williams K.H."/>
            <person name="Long P.E."/>
            <person name="Banfield J.F."/>
        </authorList>
    </citation>
    <scope>NUCLEOTIDE SEQUENCE [LARGE SCALE GENOMIC DNA]</scope>
</reference>
<evidence type="ECO:0000256" key="5">
    <source>
        <dbReference type="ARBA" id="ARBA00022763"/>
    </source>
</evidence>
<evidence type="ECO:0000256" key="4">
    <source>
        <dbReference type="ARBA" id="ARBA00012030"/>
    </source>
</evidence>
<comment type="function">
    <text evidence="2 8 10">Excises uracil residues from the DNA which can arise as a result of misincorporation of dUMP residues by DNA polymerase or due to deamination of cytosine.</text>
</comment>
<comment type="caution">
    <text evidence="12">The sequence shown here is derived from an EMBL/GenBank/DDBJ whole genome shotgun (WGS) entry which is preliminary data.</text>
</comment>
<name>K2AY80_9BACT</name>
<comment type="subcellular location">
    <subcellularLocation>
        <location evidence="8">Cytoplasm</location>
    </subcellularLocation>
</comment>
<evidence type="ECO:0000259" key="11">
    <source>
        <dbReference type="SMART" id="SM00986"/>
    </source>
</evidence>
<dbReference type="SMART" id="SM00986">
    <property type="entry name" value="UDG"/>
    <property type="match status" value="1"/>
</dbReference>
<evidence type="ECO:0000256" key="6">
    <source>
        <dbReference type="ARBA" id="ARBA00022801"/>
    </source>
</evidence>
<dbReference type="Pfam" id="PF03167">
    <property type="entry name" value="UDG"/>
    <property type="match status" value="1"/>
</dbReference>
<dbReference type="PANTHER" id="PTHR11264">
    <property type="entry name" value="URACIL-DNA GLYCOSYLASE"/>
    <property type="match status" value="1"/>
</dbReference>
<dbReference type="InterPro" id="IPR018085">
    <property type="entry name" value="Ura-DNA_Glyclase_AS"/>
</dbReference>
<dbReference type="NCBIfam" id="NF003591">
    <property type="entry name" value="PRK05254.1-4"/>
    <property type="match status" value="1"/>
</dbReference>
<dbReference type="NCBIfam" id="TIGR00628">
    <property type="entry name" value="ung"/>
    <property type="match status" value="1"/>
</dbReference>
<dbReference type="NCBIfam" id="NF003592">
    <property type="entry name" value="PRK05254.1-5"/>
    <property type="match status" value="1"/>
</dbReference>
<evidence type="ECO:0000256" key="10">
    <source>
        <dbReference type="RuleBase" id="RU003780"/>
    </source>
</evidence>
<dbReference type="GO" id="GO:0005737">
    <property type="term" value="C:cytoplasm"/>
    <property type="evidence" value="ECO:0007669"/>
    <property type="project" value="UniProtKB-SubCell"/>
</dbReference>
<evidence type="ECO:0000256" key="8">
    <source>
        <dbReference type="HAMAP-Rule" id="MF_00148"/>
    </source>
</evidence>
<evidence type="ECO:0000313" key="12">
    <source>
        <dbReference type="EMBL" id="EKD66716.1"/>
    </source>
</evidence>
<evidence type="ECO:0000256" key="2">
    <source>
        <dbReference type="ARBA" id="ARBA00002631"/>
    </source>
</evidence>
<dbReference type="GO" id="GO:0097510">
    <property type="term" value="P:base-excision repair, AP site formation via deaminated base removal"/>
    <property type="evidence" value="ECO:0007669"/>
    <property type="project" value="TreeGrafter"/>
</dbReference>
<protein>
    <recommendedName>
        <fullName evidence="4 8">Uracil-DNA glycosylase</fullName>
        <shortName evidence="8">UDG</shortName>
        <ecNumber evidence="4 8">3.2.2.27</ecNumber>
    </recommendedName>
</protein>
<accession>K2AY80</accession>
<dbReference type="InterPro" id="IPR005122">
    <property type="entry name" value="Uracil-DNA_glycosylase-like"/>
</dbReference>